<dbReference type="EMBL" id="FWYF01000005">
    <property type="protein sequence ID" value="SMD38706.1"/>
    <property type="molecule type" value="Genomic_DNA"/>
</dbReference>
<feature type="transmembrane region" description="Helical" evidence="1">
    <location>
        <begin position="375"/>
        <end position="400"/>
    </location>
</feature>
<dbReference type="RefSeq" id="WP_084374486.1">
    <property type="nucleotide sequence ID" value="NZ_FWYF01000005.1"/>
</dbReference>
<reference evidence="3 4" key="1">
    <citation type="submission" date="2017-04" db="EMBL/GenBank/DDBJ databases">
        <authorList>
            <person name="Afonso C.L."/>
            <person name="Miller P.J."/>
            <person name="Scott M.A."/>
            <person name="Spackman E."/>
            <person name="Goraichik I."/>
            <person name="Dimitrov K.M."/>
            <person name="Suarez D.L."/>
            <person name="Swayne D.E."/>
        </authorList>
    </citation>
    <scope>NUCLEOTIDE SEQUENCE [LARGE SCALE GENOMIC DNA]</scope>
    <source>
        <strain evidence="3 4">DSM 26133</strain>
    </source>
</reference>
<keyword evidence="4" id="KW-1185">Reference proteome</keyword>
<keyword evidence="1" id="KW-0472">Membrane</keyword>
<feature type="transmembrane region" description="Helical" evidence="1">
    <location>
        <begin position="351"/>
        <end position="369"/>
    </location>
</feature>
<protein>
    <submittedName>
        <fullName evidence="3">Sensor domain CHASE2-containing protein</fullName>
    </submittedName>
</protein>
<name>A0A1W2GR17_REIFA</name>
<keyword evidence="1" id="KW-0812">Transmembrane</keyword>
<gene>
    <name evidence="3" type="ORF">SAMN04488029_3860</name>
</gene>
<evidence type="ECO:0000256" key="1">
    <source>
        <dbReference type="SAM" id="Phobius"/>
    </source>
</evidence>
<proteinExistence type="predicted"/>
<dbReference type="SMART" id="SM01080">
    <property type="entry name" value="CHASE2"/>
    <property type="match status" value="1"/>
</dbReference>
<organism evidence="3 4">
    <name type="scientific">Reichenbachiella faecimaris</name>
    <dbReference type="NCBI Taxonomy" id="692418"/>
    <lineage>
        <taxon>Bacteria</taxon>
        <taxon>Pseudomonadati</taxon>
        <taxon>Bacteroidota</taxon>
        <taxon>Cytophagia</taxon>
        <taxon>Cytophagales</taxon>
        <taxon>Reichenbachiellaceae</taxon>
        <taxon>Reichenbachiella</taxon>
    </lineage>
</organism>
<dbReference type="Proteomes" id="UP000192472">
    <property type="component" value="Unassembled WGS sequence"/>
</dbReference>
<keyword evidence="1" id="KW-1133">Transmembrane helix</keyword>
<dbReference type="Pfam" id="PF05226">
    <property type="entry name" value="CHASE2"/>
    <property type="match status" value="1"/>
</dbReference>
<feature type="domain" description="CHASE2" evidence="2">
    <location>
        <begin position="40"/>
        <end position="332"/>
    </location>
</feature>
<sequence length="414" mass="47243">MFNKFWLETIYGLFFILVLAFLVTRVTAFNIFDVFDPVGAVFEDMESTDIVFSRLRADPIAEENLILVNVGNLPRAGIADLVNIINSSEPRVIGMDMRFRYPKEDTLGDLKLSEAFSRVENLVMYSKLVDRDDDGEFDTLEVSYPPYFNYGETAFTNFISGAADQDDLKMCRQFAVREYVNGEEELAFSVKMAQYMDPEKVEKFLARGNEVEDINYRGNIFDYGDTEYPISYFALDWYQVLNMEFAPELIKDKAVIFCYLGSELGDRKALDDKYFTPLNKNYVGKTHADMFGGVVHANAFSMIMAEDYINSLGDTFSYGLALILLYLNIVLFTVVYKVVPKWYDGLTKLTQLIEAAALFTLSLIVFIKFNVKVDVTLAIVAVLIVGDALEVFFGVFVNLFTKEGRKELRELKKL</sequence>
<dbReference type="InterPro" id="IPR007890">
    <property type="entry name" value="CHASE2"/>
</dbReference>
<feature type="transmembrane region" description="Helical" evidence="1">
    <location>
        <begin position="316"/>
        <end position="339"/>
    </location>
</feature>
<evidence type="ECO:0000259" key="2">
    <source>
        <dbReference type="SMART" id="SM01080"/>
    </source>
</evidence>
<accession>A0A1W2GR17</accession>
<evidence type="ECO:0000313" key="3">
    <source>
        <dbReference type="EMBL" id="SMD38706.1"/>
    </source>
</evidence>
<dbReference type="OrthoDB" id="1403562at2"/>
<dbReference type="AlphaFoldDB" id="A0A1W2GR17"/>
<dbReference type="STRING" id="692418.SAMN04488029_3860"/>
<evidence type="ECO:0000313" key="4">
    <source>
        <dbReference type="Proteomes" id="UP000192472"/>
    </source>
</evidence>